<evidence type="ECO:0000313" key="1">
    <source>
        <dbReference type="EMBL" id="MFI7589129.1"/>
    </source>
</evidence>
<dbReference type="InterPro" id="IPR023198">
    <property type="entry name" value="PGP-like_dom2"/>
</dbReference>
<keyword evidence="1" id="KW-0378">Hydrolase</keyword>
<dbReference type="NCBIfam" id="TIGR01509">
    <property type="entry name" value="HAD-SF-IA-v3"/>
    <property type="match status" value="1"/>
</dbReference>
<name>A0ABW8ARW3_9ACTN</name>
<dbReference type="PANTHER" id="PTHR18901:SF38">
    <property type="entry name" value="PSEUDOURIDINE-5'-PHOSPHATASE"/>
    <property type="match status" value="1"/>
</dbReference>
<dbReference type="PANTHER" id="PTHR18901">
    <property type="entry name" value="2-DEOXYGLUCOSE-6-PHOSPHATE PHOSPHATASE 2"/>
    <property type="match status" value="1"/>
</dbReference>
<dbReference type="EMBL" id="JBITLV010000006">
    <property type="protein sequence ID" value="MFI7589129.1"/>
    <property type="molecule type" value="Genomic_DNA"/>
</dbReference>
<dbReference type="GO" id="GO:0016787">
    <property type="term" value="F:hydrolase activity"/>
    <property type="evidence" value="ECO:0007669"/>
    <property type="project" value="UniProtKB-KW"/>
</dbReference>
<accession>A0ABW8ARW3</accession>
<dbReference type="SFLD" id="SFLDG01129">
    <property type="entry name" value="C1.5:_HAD__Beta-PGM__Phosphata"/>
    <property type="match status" value="1"/>
</dbReference>
<dbReference type="Proteomes" id="UP001612915">
    <property type="component" value="Unassembled WGS sequence"/>
</dbReference>
<dbReference type="Pfam" id="PF00702">
    <property type="entry name" value="Hydrolase"/>
    <property type="match status" value="1"/>
</dbReference>
<evidence type="ECO:0000313" key="2">
    <source>
        <dbReference type="Proteomes" id="UP001612915"/>
    </source>
</evidence>
<dbReference type="RefSeq" id="WP_398283510.1">
    <property type="nucleotide sequence ID" value="NZ_JBITLV010000006.1"/>
</dbReference>
<dbReference type="Gene3D" id="3.40.50.1000">
    <property type="entry name" value="HAD superfamily/HAD-like"/>
    <property type="match status" value="1"/>
</dbReference>
<protein>
    <submittedName>
        <fullName evidence="1">HAD family hydrolase</fullName>
    </submittedName>
</protein>
<dbReference type="SFLD" id="SFLDS00003">
    <property type="entry name" value="Haloacid_Dehalogenase"/>
    <property type="match status" value="1"/>
</dbReference>
<dbReference type="InterPro" id="IPR006439">
    <property type="entry name" value="HAD-SF_hydro_IA"/>
</dbReference>
<dbReference type="SUPFAM" id="SSF56784">
    <property type="entry name" value="HAD-like"/>
    <property type="match status" value="1"/>
</dbReference>
<organism evidence="1 2">
    <name type="scientific">Spongisporangium articulatum</name>
    <dbReference type="NCBI Taxonomy" id="3362603"/>
    <lineage>
        <taxon>Bacteria</taxon>
        <taxon>Bacillati</taxon>
        <taxon>Actinomycetota</taxon>
        <taxon>Actinomycetes</taxon>
        <taxon>Kineosporiales</taxon>
        <taxon>Kineosporiaceae</taxon>
        <taxon>Spongisporangium</taxon>
    </lineage>
</organism>
<comment type="caution">
    <text evidence="1">The sequence shown here is derived from an EMBL/GenBank/DDBJ whole genome shotgun (WGS) entry which is preliminary data.</text>
</comment>
<proteinExistence type="predicted"/>
<sequence>MTDTLATLPSAVLWDMDGTLVDTEPYWIECEYALVEKYGGTWSDAHAHALVGNPLIVSAEYIAQHGGVPLPPEEIVETLLDGVIERVRGHVPWRPGAEALLRQLRAADVPCALVTMSYQRLAKAVVEALPPGTFATVVAGDDVTHGKPHPEPYLTAAARLGVPVEECVAIEDSPTGVASAEAAGAAVLAVAHIVPIEPGPLRTVEDTLSGWTPQRLAGLLPGGVPPTSAP</sequence>
<dbReference type="Gene3D" id="1.10.150.240">
    <property type="entry name" value="Putative phosphatase, domain 2"/>
    <property type="match status" value="1"/>
</dbReference>
<gene>
    <name evidence="1" type="ORF">ACIB24_18860</name>
</gene>
<dbReference type="InterPro" id="IPR023214">
    <property type="entry name" value="HAD_sf"/>
</dbReference>
<reference evidence="1 2" key="1">
    <citation type="submission" date="2024-10" db="EMBL/GenBank/DDBJ databases">
        <title>The Natural Products Discovery Center: Release of the First 8490 Sequenced Strains for Exploring Actinobacteria Biosynthetic Diversity.</title>
        <authorList>
            <person name="Kalkreuter E."/>
            <person name="Kautsar S.A."/>
            <person name="Yang D."/>
            <person name="Bader C.D."/>
            <person name="Teijaro C.N."/>
            <person name="Fluegel L."/>
            <person name="Davis C.M."/>
            <person name="Simpson J.R."/>
            <person name="Lauterbach L."/>
            <person name="Steele A.D."/>
            <person name="Gui C."/>
            <person name="Meng S."/>
            <person name="Li G."/>
            <person name="Viehrig K."/>
            <person name="Ye F."/>
            <person name="Su P."/>
            <person name="Kiefer A.F."/>
            <person name="Nichols A."/>
            <person name="Cepeda A.J."/>
            <person name="Yan W."/>
            <person name="Fan B."/>
            <person name="Jiang Y."/>
            <person name="Adhikari A."/>
            <person name="Zheng C.-J."/>
            <person name="Schuster L."/>
            <person name="Cowan T.M."/>
            <person name="Smanski M.J."/>
            <person name="Chevrette M.G."/>
            <person name="De Carvalho L.P.S."/>
            <person name="Shen B."/>
        </authorList>
    </citation>
    <scope>NUCLEOTIDE SEQUENCE [LARGE SCALE GENOMIC DNA]</scope>
    <source>
        <strain evidence="1 2">NPDC049639</strain>
    </source>
</reference>
<keyword evidence="2" id="KW-1185">Reference proteome</keyword>
<dbReference type="InterPro" id="IPR036412">
    <property type="entry name" value="HAD-like_sf"/>
</dbReference>
<dbReference type="CDD" id="cd07505">
    <property type="entry name" value="HAD_BPGM-like"/>
    <property type="match status" value="1"/>
</dbReference>